<evidence type="ECO:0000259" key="3">
    <source>
        <dbReference type="PROSITE" id="PS50164"/>
    </source>
</evidence>
<organism evidence="4 5">
    <name type="scientific">Metabacillus mangrovi</name>
    <dbReference type="NCBI Taxonomy" id="1491830"/>
    <lineage>
        <taxon>Bacteria</taxon>
        <taxon>Bacillati</taxon>
        <taxon>Bacillota</taxon>
        <taxon>Bacilli</taxon>
        <taxon>Bacillales</taxon>
        <taxon>Bacillaceae</taxon>
        <taxon>Metabacillus</taxon>
    </lineage>
</organism>
<name>A0A7X2S7W7_9BACI</name>
<sequence length="119" mass="13948">MEKNSHYFYVLECRDGSYYGGYSNHLAERLKKHNEGKGAKYTRARRPVELIYAAPFGTKTEAMREEYFFKRMTRKNKEKYLEARLPIWKRMNEHADSAELQGKCGEGDPLSCPDADRQS</sequence>
<feature type="region of interest" description="Disordered" evidence="2">
    <location>
        <begin position="98"/>
        <end position="119"/>
    </location>
</feature>
<dbReference type="InterPro" id="IPR000305">
    <property type="entry name" value="GIY-YIG_endonuc"/>
</dbReference>
<dbReference type="Proteomes" id="UP000434639">
    <property type="component" value="Unassembled WGS sequence"/>
</dbReference>
<proteinExistence type="inferred from homology"/>
<dbReference type="InterPro" id="IPR035901">
    <property type="entry name" value="GIY-YIG_endonuc_sf"/>
</dbReference>
<evidence type="ECO:0000256" key="2">
    <source>
        <dbReference type="SAM" id="MobiDB-lite"/>
    </source>
</evidence>
<dbReference type="SUPFAM" id="SSF82771">
    <property type="entry name" value="GIY-YIG endonuclease"/>
    <property type="match status" value="1"/>
</dbReference>
<feature type="domain" description="GIY-YIG" evidence="3">
    <location>
        <begin position="4"/>
        <end position="79"/>
    </location>
</feature>
<dbReference type="PANTHER" id="PTHR34477:SF1">
    <property type="entry name" value="UPF0213 PROTEIN YHBQ"/>
    <property type="match status" value="1"/>
</dbReference>
<dbReference type="PROSITE" id="PS50164">
    <property type="entry name" value="GIY_YIG"/>
    <property type="match status" value="1"/>
</dbReference>
<accession>A0A7X2S7W7</accession>
<dbReference type="EMBL" id="WMIB01000025">
    <property type="protein sequence ID" value="MTH55269.1"/>
    <property type="molecule type" value="Genomic_DNA"/>
</dbReference>
<dbReference type="Pfam" id="PF01541">
    <property type="entry name" value="GIY-YIG"/>
    <property type="match status" value="1"/>
</dbReference>
<gene>
    <name evidence="4" type="ORF">GKZ89_17880</name>
</gene>
<comment type="similarity">
    <text evidence="1">Belongs to the UPF0213 family.</text>
</comment>
<dbReference type="OrthoDB" id="9807770at2"/>
<evidence type="ECO:0000313" key="4">
    <source>
        <dbReference type="EMBL" id="MTH55269.1"/>
    </source>
</evidence>
<dbReference type="Gene3D" id="3.40.1440.10">
    <property type="entry name" value="GIY-YIG endonuclease"/>
    <property type="match status" value="1"/>
</dbReference>
<dbReference type="InterPro" id="IPR050190">
    <property type="entry name" value="UPF0213_domain"/>
</dbReference>
<keyword evidence="5" id="KW-1185">Reference proteome</keyword>
<evidence type="ECO:0000256" key="1">
    <source>
        <dbReference type="ARBA" id="ARBA00007435"/>
    </source>
</evidence>
<dbReference type="AlphaFoldDB" id="A0A7X2S7W7"/>
<protein>
    <submittedName>
        <fullName evidence="4">GIY-YIG nuclease family protein</fullName>
    </submittedName>
</protein>
<reference evidence="4 5" key="1">
    <citation type="journal article" date="2017" name="Int. J. Syst. Evol. Microbiol.">
        <title>Bacillus mangrovi sp. nov., isolated from a sediment sample from a mangrove forest.</title>
        <authorList>
            <person name="Gupta V."/>
            <person name="Singh P.K."/>
            <person name="Korpole S."/>
            <person name="Tanuku N.R.S."/>
            <person name="Pinnaka A.K."/>
        </authorList>
    </citation>
    <scope>NUCLEOTIDE SEQUENCE [LARGE SCALE GENOMIC DNA]</scope>
    <source>
        <strain evidence="4 5">KCTC 33872</strain>
    </source>
</reference>
<comment type="caution">
    <text evidence="4">The sequence shown here is derived from an EMBL/GenBank/DDBJ whole genome shotgun (WGS) entry which is preliminary data.</text>
</comment>
<dbReference type="PANTHER" id="PTHR34477">
    <property type="entry name" value="UPF0213 PROTEIN YHBQ"/>
    <property type="match status" value="1"/>
</dbReference>
<evidence type="ECO:0000313" key="5">
    <source>
        <dbReference type="Proteomes" id="UP000434639"/>
    </source>
</evidence>
<dbReference type="CDD" id="cd10456">
    <property type="entry name" value="GIY-YIG_UPF0213"/>
    <property type="match status" value="1"/>
</dbReference>